<organism evidence="3 4">
    <name type="scientific">Saccoglossus kowalevskii</name>
    <name type="common">Acorn worm</name>
    <dbReference type="NCBI Taxonomy" id="10224"/>
    <lineage>
        <taxon>Eukaryota</taxon>
        <taxon>Metazoa</taxon>
        <taxon>Hemichordata</taxon>
        <taxon>Enteropneusta</taxon>
        <taxon>Harrimaniidae</taxon>
        <taxon>Saccoglossus</taxon>
    </lineage>
</organism>
<comment type="caution">
    <text evidence="2">Lacks conserved residue(s) required for the propagation of feature annotation.</text>
</comment>
<dbReference type="InterPro" id="IPR036055">
    <property type="entry name" value="LDL_receptor-like_sf"/>
</dbReference>
<dbReference type="InterPro" id="IPR023415">
    <property type="entry name" value="LDLR_class-A_CS"/>
</dbReference>
<evidence type="ECO:0000313" key="4">
    <source>
        <dbReference type="RefSeq" id="XP_006815321.1"/>
    </source>
</evidence>
<dbReference type="Gene3D" id="4.10.400.10">
    <property type="entry name" value="Low-density Lipoprotein Receptor"/>
    <property type="match status" value="1"/>
</dbReference>
<dbReference type="PROSITE" id="PS50068">
    <property type="entry name" value="LDLRA_2"/>
    <property type="match status" value="1"/>
</dbReference>
<evidence type="ECO:0000313" key="3">
    <source>
        <dbReference type="Proteomes" id="UP000694865"/>
    </source>
</evidence>
<dbReference type="SMART" id="SM00192">
    <property type="entry name" value="LDLa"/>
    <property type="match status" value="1"/>
</dbReference>
<accession>A0ABM0M5N0</accession>
<gene>
    <name evidence="4" type="primary">LOC102800507</name>
</gene>
<dbReference type="SUPFAM" id="SSF57424">
    <property type="entry name" value="LDL receptor-like module"/>
    <property type="match status" value="1"/>
</dbReference>
<dbReference type="GeneID" id="102800507"/>
<proteinExistence type="predicted"/>
<reference evidence="4" key="1">
    <citation type="submission" date="2025-08" db="UniProtKB">
        <authorList>
            <consortium name="RefSeq"/>
        </authorList>
    </citation>
    <scope>IDENTIFICATION</scope>
    <source>
        <tissue evidence="4">Testes</tissue>
    </source>
</reference>
<keyword evidence="1 2" id="KW-1015">Disulfide bond</keyword>
<dbReference type="InterPro" id="IPR002172">
    <property type="entry name" value="LDrepeatLR_classA_rpt"/>
</dbReference>
<feature type="disulfide bond" evidence="2">
    <location>
        <begin position="49"/>
        <end position="64"/>
    </location>
</feature>
<protein>
    <submittedName>
        <fullName evidence="4">Low-density lipoprotein receptor-related protein-like</fullName>
    </submittedName>
</protein>
<dbReference type="PROSITE" id="PS01209">
    <property type="entry name" value="LDLRA_1"/>
    <property type="match status" value="1"/>
</dbReference>
<dbReference type="RefSeq" id="XP_006815321.1">
    <property type="nucleotide sequence ID" value="XM_006815258.1"/>
</dbReference>
<evidence type="ECO:0000256" key="1">
    <source>
        <dbReference type="ARBA" id="ARBA00023157"/>
    </source>
</evidence>
<dbReference type="Proteomes" id="UP000694865">
    <property type="component" value="Unplaced"/>
</dbReference>
<evidence type="ECO:0000256" key="2">
    <source>
        <dbReference type="PROSITE-ProRule" id="PRU00124"/>
    </source>
</evidence>
<keyword evidence="3" id="KW-1185">Reference proteome</keyword>
<name>A0ABM0M5N0_SACKO</name>
<sequence length="87" mass="9836">MDCEDGSDEEGDDCVTKHEDDCKSSYFNKDLEFFQCTDNKMCLDKCRRCDGVCDCLDESDEKDCDPNDMNSEPCDQQAVVNKCPNGP</sequence>